<proteinExistence type="predicted"/>
<dbReference type="EMBL" id="FTNK01000040">
    <property type="protein sequence ID" value="SIR71127.1"/>
    <property type="molecule type" value="Genomic_DNA"/>
</dbReference>
<sequence length="136" mass="15313">MGQLAEIVLLFFWLTCFSIQDFRFRVVPGKWVITAIGSSIVLRIFYSPDPIWQYLVAALCTGGIFFIISMIRNGDIGGGDVQLNAWLGLTIGLMPTLWIDVVSCILAVIFSLISRRREAFPFVPFMFLATILVYVI</sequence>
<evidence type="ECO:0000256" key="1">
    <source>
        <dbReference type="SAM" id="Phobius"/>
    </source>
</evidence>
<keyword evidence="1" id="KW-0812">Transmembrane</keyword>
<evidence type="ECO:0000313" key="4">
    <source>
        <dbReference type="Proteomes" id="UP000186666"/>
    </source>
</evidence>
<reference evidence="3 4" key="1">
    <citation type="submission" date="2017-01" db="EMBL/GenBank/DDBJ databases">
        <authorList>
            <person name="Varghese N."/>
            <person name="Submissions S."/>
        </authorList>
    </citation>
    <scope>NUCLEOTIDE SEQUENCE [LARGE SCALE GENOMIC DNA]</scope>
    <source>
        <strain evidence="3 4">ATCC 23464</strain>
    </source>
</reference>
<organism evidence="3 4">
    <name type="scientific">Paenibacillus macquariensis</name>
    <dbReference type="NCBI Taxonomy" id="948756"/>
    <lineage>
        <taxon>Bacteria</taxon>
        <taxon>Bacillati</taxon>
        <taxon>Bacillota</taxon>
        <taxon>Bacilli</taxon>
        <taxon>Bacillales</taxon>
        <taxon>Paenibacillaceae</taxon>
        <taxon>Paenibacillus</taxon>
    </lineage>
</organism>
<dbReference type="RefSeq" id="WP_068590631.1">
    <property type="nucleotide sequence ID" value="NZ_FTNK01000040.1"/>
</dbReference>
<feature type="transmembrane region" description="Helical" evidence="1">
    <location>
        <begin position="119"/>
        <end position="135"/>
    </location>
</feature>
<name>A0ABY1KEG4_9BACL</name>
<feature type="transmembrane region" description="Helical" evidence="1">
    <location>
        <begin position="51"/>
        <end position="71"/>
    </location>
</feature>
<accession>A0ABY1KEG4</accession>
<keyword evidence="4" id="KW-1185">Reference proteome</keyword>
<dbReference type="Pfam" id="PF01478">
    <property type="entry name" value="Peptidase_A24"/>
    <property type="match status" value="1"/>
</dbReference>
<evidence type="ECO:0000259" key="2">
    <source>
        <dbReference type="Pfam" id="PF01478"/>
    </source>
</evidence>
<dbReference type="InterPro" id="IPR000045">
    <property type="entry name" value="Prepilin_IV_endopep_pep"/>
</dbReference>
<comment type="caution">
    <text evidence="3">The sequence shown here is derived from an EMBL/GenBank/DDBJ whole genome shotgun (WGS) entry which is preliminary data.</text>
</comment>
<evidence type="ECO:0000313" key="3">
    <source>
        <dbReference type="EMBL" id="SIR71127.1"/>
    </source>
</evidence>
<keyword evidence="1" id="KW-1133">Transmembrane helix</keyword>
<keyword evidence="1" id="KW-0472">Membrane</keyword>
<dbReference type="Proteomes" id="UP000186666">
    <property type="component" value="Unassembled WGS sequence"/>
</dbReference>
<feature type="domain" description="Prepilin type IV endopeptidase peptidase" evidence="2">
    <location>
        <begin position="9"/>
        <end position="112"/>
    </location>
</feature>
<gene>
    <name evidence="3" type="ORF">SAMN05421578_1403</name>
</gene>
<protein>
    <submittedName>
        <fullName evidence="3">Type IV leader peptidase family protein</fullName>
    </submittedName>
</protein>
<feature type="transmembrane region" description="Helical" evidence="1">
    <location>
        <begin position="83"/>
        <end position="113"/>
    </location>
</feature>
<dbReference type="Gene3D" id="1.20.120.1220">
    <property type="match status" value="1"/>
</dbReference>